<dbReference type="AlphaFoldDB" id="A0A2A6ZBN1"/>
<keyword evidence="3" id="KW-1185">Reference proteome</keyword>
<feature type="signal peptide" evidence="1">
    <location>
        <begin position="1"/>
        <end position="25"/>
    </location>
</feature>
<dbReference type="EMBL" id="NMTQ01000022">
    <property type="protein sequence ID" value="PDX58737.1"/>
    <property type="molecule type" value="Genomic_DNA"/>
</dbReference>
<evidence type="ECO:0000313" key="2">
    <source>
        <dbReference type="EMBL" id="PDX58737.1"/>
    </source>
</evidence>
<protein>
    <submittedName>
        <fullName evidence="2">Uncharacterized protein</fullName>
    </submittedName>
</protein>
<dbReference type="Proteomes" id="UP000220752">
    <property type="component" value="Unassembled WGS sequence"/>
</dbReference>
<name>A0A2A6ZBN1_9FIRM</name>
<comment type="caution">
    <text evidence="2">The sequence shown here is derived from an EMBL/GenBank/DDBJ whole genome shotgun (WGS) entry which is preliminary data.</text>
</comment>
<proteinExistence type="predicted"/>
<keyword evidence="1" id="KW-0732">Signal</keyword>
<feature type="chain" id="PRO_5011975572" evidence="1">
    <location>
        <begin position="26"/>
        <end position="255"/>
    </location>
</feature>
<accession>A0A2A6ZBN1</accession>
<gene>
    <name evidence="2" type="ORF">CGS46_06425</name>
</gene>
<sequence>MRRKISAILVTVLIMLMVMPMGAFAAVPSVQEVETLIAQIGTVTRENRSAVEKAVNAYNQLDDASKAGVSNFDVLAEAQQILGIKDALAKLNVEHDRVENNYTISDSYVESTLNTGLCMIAPNIRVYGDRDELVLMISFVYVGDELLNANRVIVRAGDNKYTYNQDAFSAIGRDVCKINTGKLKWVEDFVTRAEDFDIELLRDALSSQEAIFRFSGYQNYDYVLTQQNRQAITDVLNAYNLMCSVSPDVLRKALA</sequence>
<evidence type="ECO:0000313" key="3">
    <source>
        <dbReference type="Proteomes" id="UP000220752"/>
    </source>
</evidence>
<reference evidence="2 3" key="1">
    <citation type="journal article" date="2017" name="Front. Microbiol.">
        <title>New Insights into the Diversity of the Genus Faecalibacterium.</title>
        <authorList>
            <person name="Benevides L."/>
            <person name="Burman S."/>
            <person name="Martin R."/>
            <person name="Robert V."/>
            <person name="Thomas M."/>
            <person name="Miquel S."/>
            <person name="Chain F."/>
            <person name="Sokol H."/>
            <person name="Bermudez-Humaran L.G."/>
            <person name="Morrison M."/>
            <person name="Langella P."/>
            <person name="Azevedo V.A."/>
            <person name="Chatel J.M."/>
            <person name="Soares S."/>
        </authorList>
    </citation>
    <scope>NUCLEOTIDE SEQUENCE [LARGE SCALE GENOMIC DNA]</scope>
    <source>
        <strain evidence="3">CNCM I-4540</strain>
    </source>
</reference>
<organism evidence="2 3">
    <name type="scientific">Faecalibacterium langellae</name>
    <dbReference type="NCBI Taxonomy" id="3435293"/>
    <lineage>
        <taxon>Bacteria</taxon>
        <taxon>Bacillati</taxon>
        <taxon>Bacillota</taxon>
        <taxon>Clostridia</taxon>
        <taxon>Eubacteriales</taxon>
        <taxon>Oscillospiraceae</taxon>
        <taxon>Faecalibacterium</taxon>
    </lineage>
</organism>
<evidence type="ECO:0000256" key="1">
    <source>
        <dbReference type="SAM" id="SignalP"/>
    </source>
</evidence>